<protein>
    <submittedName>
        <fullName evidence="2">Uncharacterized protein</fullName>
    </submittedName>
</protein>
<sequence length="79" mass="8170">MNSRTSTSGREQEPGRTSLWARVARSPWTVACVVAAVVVGPSAATASALDRANAAPPHSAPRTSAGEAVPQARQAFLKE</sequence>
<evidence type="ECO:0000313" key="2">
    <source>
        <dbReference type="EMBL" id="MBQ0849601.1"/>
    </source>
</evidence>
<dbReference type="EMBL" id="JAGPYQ010000001">
    <property type="protein sequence ID" value="MBQ0849601.1"/>
    <property type="molecule type" value="Genomic_DNA"/>
</dbReference>
<dbReference type="AlphaFoldDB" id="A0A940XSY7"/>
<keyword evidence="3" id="KW-1185">Reference proteome</keyword>
<feature type="region of interest" description="Disordered" evidence="1">
    <location>
        <begin position="45"/>
        <end position="69"/>
    </location>
</feature>
<proteinExistence type="predicted"/>
<evidence type="ECO:0000313" key="3">
    <source>
        <dbReference type="Proteomes" id="UP000677413"/>
    </source>
</evidence>
<reference evidence="2 3" key="1">
    <citation type="submission" date="2021-04" db="EMBL/GenBank/DDBJ databases">
        <authorList>
            <person name="Tang X."/>
            <person name="Zhou X."/>
            <person name="Chen X."/>
            <person name="Cernava T."/>
            <person name="Zhang C."/>
        </authorList>
    </citation>
    <scope>NUCLEOTIDE SEQUENCE [LARGE SCALE GENOMIC DNA]</scope>
    <source>
        <strain evidence="2 3">BH-SS-21</strain>
    </source>
</reference>
<accession>A0A940XSY7</accession>
<dbReference type="RefSeq" id="WP_210883313.1">
    <property type="nucleotide sequence ID" value="NZ_JAGPYQ010000001.1"/>
</dbReference>
<evidence type="ECO:0000256" key="1">
    <source>
        <dbReference type="SAM" id="MobiDB-lite"/>
    </source>
</evidence>
<organism evidence="2 3">
    <name type="scientific">Streptomyces liliiviolaceus</name>
    <dbReference type="NCBI Taxonomy" id="2823109"/>
    <lineage>
        <taxon>Bacteria</taxon>
        <taxon>Bacillati</taxon>
        <taxon>Actinomycetota</taxon>
        <taxon>Actinomycetes</taxon>
        <taxon>Kitasatosporales</taxon>
        <taxon>Streptomycetaceae</taxon>
        <taxon>Streptomyces</taxon>
    </lineage>
</organism>
<dbReference type="Proteomes" id="UP000677413">
    <property type="component" value="Unassembled WGS sequence"/>
</dbReference>
<comment type="caution">
    <text evidence="2">The sequence shown here is derived from an EMBL/GenBank/DDBJ whole genome shotgun (WGS) entry which is preliminary data.</text>
</comment>
<name>A0A940XSY7_9ACTN</name>
<gene>
    <name evidence="2" type="ORF">J8N05_15470</name>
</gene>